<gene>
    <name evidence="8" type="primary">maeA</name>
    <name evidence="8" type="ORF">IFK94_11130</name>
</gene>
<feature type="binding site" evidence="5">
    <location>
        <position position="21"/>
    </location>
    <ligand>
        <name>a divalent metal cation</name>
        <dbReference type="ChEBI" id="CHEBI:60240"/>
    </ligand>
</feature>
<feature type="non-terminal residue" evidence="8">
    <location>
        <position position="1"/>
    </location>
</feature>
<feature type="domain" description="Malic enzyme NAD-binding" evidence="7">
    <location>
        <begin position="22"/>
        <end position="273"/>
    </location>
</feature>
<dbReference type="GO" id="GO:0004473">
    <property type="term" value="F:malate dehydrogenase (decarboxylating) (NADP+) activity"/>
    <property type="evidence" value="ECO:0007669"/>
    <property type="project" value="TreeGrafter"/>
</dbReference>
<comment type="similarity">
    <text evidence="6">Belongs to the malic enzymes family.</text>
</comment>
<comment type="caution">
    <text evidence="8">The sequence shown here is derived from an EMBL/GenBank/DDBJ whole genome shotgun (WGS) entry which is preliminary data.</text>
</comment>
<dbReference type="PROSITE" id="PS00331">
    <property type="entry name" value="MALIC_ENZYMES"/>
    <property type="match status" value="1"/>
</dbReference>
<evidence type="ECO:0000259" key="7">
    <source>
        <dbReference type="SMART" id="SM00919"/>
    </source>
</evidence>
<dbReference type="CDD" id="cd05312">
    <property type="entry name" value="NAD_bind_1_malic_enz"/>
    <property type="match status" value="1"/>
</dbReference>
<comment type="cofactor">
    <cofactor evidence="1">
        <name>Mn(2+)</name>
        <dbReference type="ChEBI" id="CHEBI:29035"/>
    </cofactor>
</comment>
<evidence type="ECO:0000256" key="3">
    <source>
        <dbReference type="ARBA" id="ARBA00023002"/>
    </source>
</evidence>
<dbReference type="SUPFAM" id="SSF51735">
    <property type="entry name" value="NAD(P)-binding Rossmann-fold domains"/>
    <property type="match status" value="1"/>
</dbReference>
<feature type="binding site" evidence="4">
    <location>
        <position position="204"/>
    </location>
    <ligand>
        <name>(S)-malate</name>
        <dbReference type="ChEBI" id="CHEBI:15589"/>
    </ligand>
</feature>
<name>A0A8J7CDE8_9BACT</name>
<dbReference type="EC" id="1.1.1.38" evidence="8"/>
<protein>
    <submittedName>
        <fullName evidence="8">Oxaloacetate-decarboxylating malate dehydrogenase</fullName>
        <ecNumber evidence="8">1.1.1.38</ecNumber>
    </submittedName>
</protein>
<dbReference type="PIRSF" id="PIRSF000106">
    <property type="entry name" value="ME"/>
    <property type="match status" value="1"/>
</dbReference>
<proteinExistence type="inferred from homology"/>
<dbReference type="PRINTS" id="PR00072">
    <property type="entry name" value="MALOXRDTASE"/>
</dbReference>
<accession>A0A8J7CDE8</accession>
<keyword evidence="2 5" id="KW-0479">Metal-binding</keyword>
<dbReference type="GO" id="GO:0006108">
    <property type="term" value="P:malate metabolic process"/>
    <property type="evidence" value="ECO:0007669"/>
    <property type="project" value="TreeGrafter"/>
</dbReference>
<dbReference type="InterPro" id="IPR036291">
    <property type="entry name" value="NAD(P)-bd_dom_sf"/>
</dbReference>
<evidence type="ECO:0000256" key="6">
    <source>
        <dbReference type="RuleBase" id="RU003427"/>
    </source>
</evidence>
<dbReference type="PANTHER" id="PTHR23406:SF90">
    <property type="entry name" value="MALIC ENZYME-RELATED"/>
    <property type="match status" value="1"/>
</dbReference>
<keyword evidence="3 8" id="KW-0560">Oxidoreductase</keyword>
<evidence type="ECO:0000313" key="9">
    <source>
        <dbReference type="Proteomes" id="UP000648239"/>
    </source>
</evidence>
<evidence type="ECO:0000256" key="5">
    <source>
        <dbReference type="PIRSR" id="PIRSR000106-3"/>
    </source>
</evidence>
<dbReference type="Proteomes" id="UP000648239">
    <property type="component" value="Unassembled WGS sequence"/>
</dbReference>
<dbReference type="AlphaFoldDB" id="A0A8J7CDE8"/>
<dbReference type="Pfam" id="PF03949">
    <property type="entry name" value="Malic_M"/>
    <property type="match status" value="1"/>
</dbReference>
<dbReference type="InterPro" id="IPR015884">
    <property type="entry name" value="Malic_enzyme_CS"/>
</dbReference>
<evidence type="ECO:0000256" key="4">
    <source>
        <dbReference type="PIRSR" id="PIRSR000106-2"/>
    </source>
</evidence>
<dbReference type="PANTHER" id="PTHR23406">
    <property type="entry name" value="MALIC ENZYME-RELATED"/>
    <property type="match status" value="1"/>
</dbReference>
<evidence type="ECO:0000256" key="2">
    <source>
        <dbReference type="ARBA" id="ARBA00022723"/>
    </source>
</evidence>
<dbReference type="InterPro" id="IPR001891">
    <property type="entry name" value="Malic_OxRdtase"/>
</dbReference>
<dbReference type="GO" id="GO:0046872">
    <property type="term" value="F:metal ion binding"/>
    <property type="evidence" value="ECO:0007669"/>
    <property type="project" value="UniProtKB-KW"/>
</dbReference>
<feature type="binding site" evidence="4">
    <location>
        <position position="160"/>
    </location>
    <ligand>
        <name>(S)-malate</name>
        <dbReference type="ChEBI" id="CHEBI:15589"/>
    </ligand>
</feature>
<dbReference type="FunFam" id="3.40.50.720:FF:000060">
    <property type="entry name" value="Malic enzyme"/>
    <property type="match status" value="1"/>
</dbReference>
<dbReference type="Gene3D" id="3.40.50.720">
    <property type="entry name" value="NAD(P)-binding Rossmann-like Domain"/>
    <property type="match status" value="1"/>
</dbReference>
<dbReference type="InterPro" id="IPR012302">
    <property type="entry name" value="Malic_NAD-bd"/>
</dbReference>
<comment type="cofactor">
    <cofactor evidence="5">
        <name>Mg(2+)</name>
        <dbReference type="ChEBI" id="CHEBI:18420"/>
    </cofactor>
    <cofactor evidence="5">
        <name>Mn(2+)</name>
        <dbReference type="ChEBI" id="CHEBI:29035"/>
    </cofactor>
    <text evidence="5">Divalent metal cations. Prefers magnesium or manganese.</text>
</comment>
<evidence type="ECO:0000313" key="8">
    <source>
        <dbReference type="EMBL" id="MBD3868667.1"/>
    </source>
</evidence>
<dbReference type="EMBL" id="JACXWD010000039">
    <property type="protein sequence ID" value="MBD3868667.1"/>
    <property type="molecule type" value="Genomic_DNA"/>
</dbReference>
<reference evidence="8 9" key="1">
    <citation type="submission" date="2020-08" db="EMBL/GenBank/DDBJ databases">
        <title>Acidobacteriota in marine sediments use diverse sulfur dissimilation pathways.</title>
        <authorList>
            <person name="Wasmund K."/>
        </authorList>
    </citation>
    <scope>NUCLEOTIDE SEQUENCE [LARGE SCALE GENOMIC DNA]</scope>
    <source>
        <strain evidence="8">MAG AM4</strain>
    </source>
</reference>
<evidence type="ECO:0000256" key="1">
    <source>
        <dbReference type="ARBA" id="ARBA00001936"/>
    </source>
</evidence>
<sequence>NINSFRLLEKYRHRICAFNDDIQGTAAVTLAGLYSSLRITGGQLTDQRLLFLGAGGAGIGIGELIVSAMQVEGLSEEEARKRCWFVDSKGVVVKSRTDLQDHKLAFAHDMDPVPDFMAAIRELKPTGIIGVSGMPGSFTREMVEEMSRINERPMVFALSNPTSKAECTAEDAYRWSDGKAVFASGSPFDPVELNGRTLVPGQGNNAYIFPGVGLGVVVSQARHVTDEMFAAAARALAMEVSEDDLAKGRIYPSLARIREVSLAIAAAVAAVAYESDLAGAAEPEDIPARIREEMFEPVYRRFSL</sequence>
<organism evidence="8 9">
    <name type="scientific">Candidatus Polarisedimenticola svalbardensis</name>
    <dbReference type="NCBI Taxonomy" id="2886004"/>
    <lineage>
        <taxon>Bacteria</taxon>
        <taxon>Pseudomonadati</taxon>
        <taxon>Acidobacteriota</taxon>
        <taxon>Candidatus Polarisedimenticolia</taxon>
        <taxon>Candidatus Polarisedimenticolales</taxon>
        <taxon>Candidatus Polarisedimenticolaceae</taxon>
        <taxon>Candidatus Polarisedimenticola</taxon>
    </lineage>
</organism>
<dbReference type="SMART" id="SM00919">
    <property type="entry name" value="Malic_M"/>
    <property type="match status" value="1"/>
</dbReference>
<dbReference type="NCBIfam" id="NF010052">
    <property type="entry name" value="PRK13529.1"/>
    <property type="match status" value="1"/>
</dbReference>
<dbReference type="GO" id="GO:0051287">
    <property type="term" value="F:NAD binding"/>
    <property type="evidence" value="ECO:0007669"/>
    <property type="project" value="InterPro"/>
</dbReference>